<evidence type="ECO:0000256" key="1">
    <source>
        <dbReference type="SAM" id="MobiDB-lite"/>
    </source>
</evidence>
<feature type="region of interest" description="Disordered" evidence="1">
    <location>
        <begin position="115"/>
        <end position="151"/>
    </location>
</feature>
<sequence>MTTLEDLRNARQAELRLAQAQVALCDALMKHARTLEADRLAMDVETDSKGKLSIMLRLDNTAAPISAPAATKPGDWTDDEDMTLLAEAEKGTPVKQIAARVGRSWQAVAKRLKTLKQAQDEESGEPEPTPAPAPAASPAATTRDPGETGLAISLDGLGTIREKAAERRMRAIGYPAPHSPQSDLKLVESIMRGDGMSHAANKAGIHKNDASQRWKSLMPEVTIENQTALLTVLRLRDELDRASGQAA</sequence>
<dbReference type="Proteomes" id="UP000030960">
    <property type="component" value="Unassembled WGS sequence"/>
</dbReference>
<dbReference type="EMBL" id="JSUQ01000027">
    <property type="protein sequence ID" value="KHQ50345.1"/>
    <property type="molecule type" value="Genomic_DNA"/>
</dbReference>
<evidence type="ECO:0000313" key="3">
    <source>
        <dbReference type="Proteomes" id="UP000030960"/>
    </source>
</evidence>
<protein>
    <submittedName>
        <fullName evidence="2">Uncharacterized protein</fullName>
    </submittedName>
</protein>
<organism evidence="2 3">
    <name type="scientific">Mameliella alba</name>
    <dbReference type="NCBI Taxonomy" id="561184"/>
    <lineage>
        <taxon>Bacteria</taxon>
        <taxon>Pseudomonadati</taxon>
        <taxon>Pseudomonadota</taxon>
        <taxon>Alphaproteobacteria</taxon>
        <taxon>Rhodobacterales</taxon>
        <taxon>Roseobacteraceae</taxon>
        <taxon>Mameliella</taxon>
    </lineage>
</organism>
<keyword evidence="3" id="KW-1185">Reference proteome</keyword>
<proteinExistence type="predicted"/>
<dbReference type="RefSeq" id="WP_043146195.1">
    <property type="nucleotide sequence ID" value="NZ_JSUQ01000027.1"/>
</dbReference>
<accession>A0A0B3RGD1</accession>
<gene>
    <name evidence="2" type="ORF">OA50_05020</name>
</gene>
<dbReference type="AlphaFoldDB" id="A0A0B3RGD1"/>
<evidence type="ECO:0000313" key="2">
    <source>
        <dbReference type="EMBL" id="KHQ50345.1"/>
    </source>
</evidence>
<comment type="caution">
    <text evidence="2">The sequence shown here is derived from an EMBL/GenBank/DDBJ whole genome shotgun (WGS) entry which is preliminary data.</text>
</comment>
<reference evidence="2 3" key="1">
    <citation type="submission" date="2014-10" db="EMBL/GenBank/DDBJ databases">
        <title>Genome sequence of Ponticoccus sp. strain UMTAT08 isolated from clonal culture of toxic dinoflagellate Alexandrium tamiyavanichii.</title>
        <authorList>
            <person name="Gan H.Y."/>
            <person name="Muhd D.-D."/>
            <person name="Mohd Noor M.E."/>
            <person name="Yeong Y.S."/>
            <person name="Usup G."/>
        </authorList>
    </citation>
    <scope>NUCLEOTIDE SEQUENCE [LARGE SCALE GENOMIC DNA]</scope>
    <source>
        <strain evidence="2 3">UMTAT08</strain>
    </source>
</reference>
<name>A0A0B3RGD1_9RHOB</name>